<dbReference type="AlphaFoldDB" id="A0A837NH35"/>
<reference evidence="1 2" key="1">
    <citation type="submission" date="2015-08" db="EMBL/GenBank/DDBJ databases">
        <title>Genome sequencing and assembly of the deep-sea bacterium Idiomarina zobellii.</title>
        <authorList>
            <person name="Mithoefer S.D."/>
            <person name="Rheaume B.A."/>
            <person name="MacLea K.S."/>
        </authorList>
    </citation>
    <scope>NUCLEOTIDE SEQUENCE [LARGE SCALE GENOMIC DNA]</scope>
    <source>
        <strain evidence="1 2">KMM 231</strain>
    </source>
</reference>
<dbReference type="InterPro" id="IPR037210">
    <property type="entry name" value="YoaC-like_sf"/>
</dbReference>
<keyword evidence="2" id="KW-1185">Reference proteome</keyword>
<comment type="caution">
    <text evidence="1">The sequence shown here is derived from an EMBL/GenBank/DDBJ whole genome shotgun (WGS) entry which is preliminary data.</text>
</comment>
<evidence type="ECO:0000313" key="1">
    <source>
        <dbReference type="EMBL" id="KPD24027.1"/>
    </source>
</evidence>
<dbReference type="InterPro" id="IPR015079">
    <property type="entry name" value="DUF1889"/>
</dbReference>
<gene>
    <name evidence="1" type="ORF">AFK76_05750</name>
</gene>
<evidence type="ECO:0000313" key="2">
    <source>
        <dbReference type="Proteomes" id="UP000053030"/>
    </source>
</evidence>
<accession>A0A837NH35</accession>
<dbReference type="Proteomes" id="UP000053030">
    <property type="component" value="Unassembled WGS sequence"/>
</dbReference>
<dbReference type="Gene3D" id="1.20.1290.30">
    <property type="match status" value="1"/>
</dbReference>
<dbReference type="SUPFAM" id="SSF140670">
    <property type="entry name" value="YoaC-like"/>
    <property type="match status" value="1"/>
</dbReference>
<organism evidence="1 2">
    <name type="scientific">Idiomarina zobellii</name>
    <dbReference type="NCBI Taxonomy" id="86103"/>
    <lineage>
        <taxon>Bacteria</taxon>
        <taxon>Pseudomonadati</taxon>
        <taxon>Pseudomonadota</taxon>
        <taxon>Gammaproteobacteria</taxon>
        <taxon>Alteromonadales</taxon>
        <taxon>Idiomarinaceae</taxon>
        <taxon>Idiomarina</taxon>
    </lineage>
</organism>
<sequence length="103" mass="11407">MTPVVEEALKSLTTRVNLSTGLAHPLDSDSAKEMFKILSEHGESLNGNEITTWAAQNGWSNRHASELGDLGEKIGSGGRVQIKNKGRWREDIYEQWQSPQAKS</sequence>
<dbReference type="OrthoDB" id="9154053at2"/>
<proteinExistence type="predicted"/>
<dbReference type="Pfam" id="PF08986">
    <property type="entry name" value="DUF1889"/>
    <property type="match status" value="1"/>
</dbReference>
<protein>
    <submittedName>
        <fullName evidence="1">Uncharacterized protein</fullName>
    </submittedName>
</protein>
<dbReference type="EMBL" id="LHSG01000004">
    <property type="protein sequence ID" value="KPD24027.1"/>
    <property type="molecule type" value="Genomic_DNA"/>
</dbReference>
<name>A0A837NH35_9GAMM</name>
<dbReference type="RefSeq" id="WP_053953347.1">
    <property type="nucleotide sequence ID" value="NZ_FNCB01000005.1"/>
</dbReference>